<dbReference type="PROSITE" id="PS50991">
    <property type="entry name" value="PYR_CT"/>
    <property type="match status" value="1"/>
</dbReference>
<dbReference type="InterPro" id="IPR054691">
    <property type="entry name" value="LeuA/HCS_post-cat"/>
</dbReference>
<dbReference type="Pfam" id="PF22617">
    <property type="entry name" value="HCS_D2"/>
    <property type="match status" value="1"/>
</dbReference>
<dbReference type="EC" id="2.3.3.14" evidence="3"/>
<evidence type="ECO:0000256" key="1">
    <source>
        <dbReference type="ARBA" id="ARBA00022679"/>
    </source>
</evidence>
<gene>
    <name evidence="3" type="ORF">MNBD_DELTA04-760</name>
</gene>
<evidence type="ECO:0000313" key="3">
    <source>
        <dbReference type="EMBL" id="VAW37642.1"/>
    </source>
</evidence>
<dbReference type="PANTHER" id="PTHR42880">
    <property type="entry name" value="HOMOCITRATE SYNTHASE"/>
    <property type="match status" value="1"/>
</dbReference>
<keyword evidence="3" id="KW-0012">Acyltransferase</keyword>
<dbReference type="Gene3D" id="1.10.238.260">
    <property type="match status" value="1"/>
</dbReference>
<organism evidence="3">
    <name type="scientific">hydrothermal vent metagenome</name>
    <dbReference type="NCBI Taxonomy" id="652676"/>
    <lineage>
        <taxon>unclassified sequences</taxon>
        <taxon>metagenomes</taxon>
        <taxon>ecological metagenomes</taxon>
    </lineage>
</organism>
<accession>A0A3B0VFD6</accession>
<dbReference type="PROSITE" id="PS00816">
    <property type="entry name" value="AIPM_HOMOCIT_SYNTH_2"/>
    <property type="match status" value="1"/>
</dbReference>
<protein>
    <submittedName>
        <fullName evidence="3">Homocitrate synthase</fullName>
        <ecNumber evidence="3">2.3.3.14</ecNumber>
    </submittedName>
</protein>
<dbReference type="Pfam" id="PF00682">
    <property type="entry name" value="HMGL-like"/>
    <property type="match status" value="1"/>
</dbReference>
<sequence length="378" mass="41823">MTKTVTKKICSIIDSTLREGEQTPGIRLTDDHRRNIIAHLHEVGVDEIELGIAASPADNHLPQLVADARSITQASCRLGLWCRCIEKDIDFAGSCRPDVLSLSIPVSDLHITERLKKNRDWVKKIMVGSIRQGLALDIPFISVGLEDASRADPDFLLQVARLAEENGAGRIRLADTVGICSPGTVRELVRPLQQSLQIDIGVHCHNDFGMATANSIAALEAGASWFDATVLGLGERAGNCRLEEAVGYLTFVLEQQQYHPEFLPQLCRYVSSVTESPIHRNHPLVGDDIFTCETGLHQHGLAVNPATYEPYEPGQVGCRRKLRFGHKTGTRAINLQLAKRGLRFDDMQVRLLARRIRSSGQTLSEEQLVRYVTGTTRP</sequence>
<feature type="domain" description="Pyruvate carboxyltransferase" evidence="2">
    <location>
        <begin position="10"/>
        <end position="270"/>
    </location>
</feature>
<name>A0A3B0VFD6_9ZZZZ</name>
<dbReference type="EMBL" id="UOEY01000046">
    <property type="protein sequence ID" value="VAW37642.1"/>
    <property type="molecule type" value="Genomic_DNA"/>
</dbReference>
<dbReference type="AlphaFoldDB" id="A0A3B0VFD6"/>
<evidence type="ECO:0000259" key="2">
    <source>
        <dbReference type="PROSITE" id="PS50991"/>
    </source>
</evidence>
<dbReference type="InterPro" id="IPR000891">
    <property type="entry name" value="PYR_CT"/>
</dbReference>
<dbReference type="SUPFAM" id="SSF51569">
    <property type="entry name" value="Aldolase"/>
    <property type="match status" value="1"/>
</dbReference>
<proteinExistence type="predicted"/>
<dbReference type="InterPro" id="IPR002034">
    <property type="entry name" value="AIPM/Hcit_synth_CS"/>
</dbReference>
<dbReference type="GO" id="GO:0019752">
    <property type="term" value="P:carboxylic acid metabolic process"/>
    <property type="evidence" value="ECO:0007669"/>
    <property type="project" value="InterPro"/>
</dbReference>
<dbReference type="PANTHER" id="PTHR42880:SF1">
    <property type="entry name" value="ISOPROPYLMALATE_HOMOCITRATE_CITRAMALATE SYNTHASE FAMILY PROTEIN"/>
    <property type="match status" value="1"/>
</dbReference>
<reference evidence="3" key="1">
    <citation type="submission" date="2018-06" db="EMBL/GenBank/DDBJ databases">
        <authorList>
            <person name="Zhirakovskaya E."/>
        </authorList>
    </citation>
    <scope>NUCLEOTIDE SEQUENCE</scope>
</reference>
<dbReference type="InterPro" id="IPR013785">
    <property type="entry name" value="Aldolase_TIM"/>
</dbReference>
<dbReference type="Gene3D" id="3.20.20.70">
    <property type="entry name" value="Aldolase class I"/>
    <property type="match status" value="1"/>
</dbReference>
<keyword evidence="1 3" id="KW-0808">Transferase</keyword>
<dbReference type="GO" id="GO:0004410">
    <property type="term" value="F:homocitrate synthase activity"/>
    <property type="evidence" value="ECO:0007669"/>
    <property type="project" value="UniProtKB-EC"/>
</dbReference>